<feature type="region of interest" description="Disordered" evidence="1">
    <location>
        <begin position="385"/>
        <end position="454"/>
    </location>
</feature>
<evidence type="ECO:0000313" key="3">
    <source>
        <dbReference type="EMBL" id="TCD66773.1"/>
    </source>
</evidence>
<gene>
    <name evidence="3" type="ORF">EIP91_000964</name>
</gene>
<feature type="domain" description="SprT-like" evidence="2">
    <location>
        <begin position="220"/>
        <end position="377"/>
    </location>
</feature>
<evidence type="ECO:0000256" key="1">
    <source>
        <dbReference type="SAM" id="MobiDB-lite"/>
    </source>
</evidence>
<comment type="caution">
    <text evidence="3">The sequence shown here is derived from an EMBL/GenBank/DDBJ whole genome shotgun (WGS) entry which is preliminary data.</text>
</comment>
<dbReference type="InterPro" id="IPR006640">
    <property type="entry name" value="SprT-like_domain"/>
</dbReference>
<evidence type="ECO:0000313" key="4">
    <source>
        <dbReference type="Proteomes" id="UP000292702"/>
    </source>
</evidence>
<dbReference type="Proteomes" id="UP000292702">
    <property type="component" value="Unassembled WGS sequence"/>
</dbReference>
<keyword evidence="4" id="KW-1185">Reference proteome</keyword>
<reference evidence="3 4" key="1">
    <citation type="submission" date="2018-11" db="EMBL/GenBank/DDBJ databases">
        <title>Genome assembly of Steccherinum ochraceum LE-BIN_3174, the white-rot fungus of the Steccherinaceae family (The Residual Polyporoid clade, Polyporales, Basidiomycota).</title>
        <authorList>
            <person name="Fedorova T.V."/>
            <person name="Glazunova O.A."/>
            <person name="Landesman E.O."/>
            <person name="Moiseenko K.V."/>
            <person name="Psurtseva N.V."/>
            <person name="Savinova O.S."/>
            <person name="Shakhova N.V."/>
            <person name="Tyazhelova T.V."/>
            <person name="Vasina D.V."/>
        </authorList>
    </citation>
    <scope>NUCLEOTIDE SEQUENCE [LARGE SCALE GENOMIC DNA]</scope>
    <source>
        <strain evidence="3 4">LE-BIN_3174</strain>
    </source>
</reference>
<dbReference type="GO" id="GO:0006950">
    <property type="term" value="P:response to stress"/>
    <property type="evidence" value="ECO:0007669"/>
    <property type="project" value="UniProtKB-ARBA"/>
</dbReference>
<dbReference type="EMBL" id="RWJN01000122">
    <property type="protein sequence ID" value="TCD66773.1"/>
    <property type="molecule type" value="Genomic_DNA"/>
</dbReference>
<accession>A0A4R0RIW6</accession>
<dbReference type="AlphaFoldDB" id="A0A4R0RIW6"/>
<dbReference type="Pfam" id="PF10263">
    <property type="entry name" value="SprT-like"/>
    <property type="match status" value="1"/>
</dbReference>
<sequence>MPLKDRLDVDSDDEIARLIAGIPGSFTDKQSGNAKKQEVIEISSDEDDAVENVLRHVFLYCTQTPKTSAGSSAGNSFVARGTRLPTSSQIVDLTLDSDSDEPSAAPSKLRAVPENDVWEEDDGAILTFNEPKSARKPLSTPTAKRTKKAPRPRQILPSASLPSIPDEYPGIADISDSDDDEIVPRTPSKTRKPKSSTSTTSTPRSSSKKSVAAAEQARRETYARQFFNDLNEKVFGNGLPRETRLNWNVRLLTTAGRAKWRRNNDGTEMVEIELATKILDEDFRIRNTLAHEMCHLACWIIDKNPQENHGRLFKSWGARVMRRMPNIEVNTRHNYDINYPYEWKCETCSKIYGRFSRSIRPEECLCGACKTGKLIPLFTTRAISRTGSKASTTSSQSTKSSSSGGLALVDTDRDSRPQMHATTSTSKDGDDGRESDDEDLRRLVRSLGEVELTE</sequence>
<feature type="compositionally biased region" description="Low complexity" evidence="1">
    <location>
        <begin position="195"/>
        <end position="210"/>
    </location>
</feature>
<dbReference type="SMART" id="SM00731">
    <property type="entry name" value="SprT"/>
    <property type="match status" value="1"/>
</dbReference>
<name>A0A4R0RIW6_9APHY</name>
<dbReference type="OrthoDB" id="20772at2759"/>
<feature type="compositionally biased region" description="Low complexity" evidence="1">
    <location>
        <begin position="386"/>
        <end position="405"/>
    </location>
</feature>
<proteinExistence type="predicted"/>
<dbReference type="PANTHER" id="PTHR23099:SF0">
    <property type="entry name" value="GERM CELL NUCLEAR ACIDIC PROTEIN"/>
    <property type="match status" value="1"/>
</dbReference>
<dbReference type="STRING" id="92696.A0A4R0RIW6"/>
<organism evidence="3 4">
    <name type="scientific">Steccherinum ochraceum</name>
    <dbReference type="NCBI Taxonomy" id="92696"/>
    <lineage>
        <taxon>Eukaryota</taxon>
        <taxon>Fungi</taxon>
        <taxon>Dikarya</taxon>
        <taxon>Basidiomycota</taxon>
        <taxon>Agaricomycotina</taxon>
        <taxon>Agaricomycetes</taxon>
        <taxon>Polyporales</taxon>
        <taxon>Steccherinaceae</taxon>
        <taxon>Steccherinum</taxon>
    </lineage>
</organism>
<feature type="region of interest" description="Disordered" evidence="1">
    <location>
        <begin position="96"/>
        <end position="215"/>
    </location>
</feature>
<dbReference type="PANTHER" id="PTHR23099">
    <property type="entry name" value="TRANSCRIPTIONAL REGULATOR"/>
    <property type="match status" value="1"/>
</dbReference>
<protein>
    <recommendedName>
        <fullName evidence="2">SprT-like domain-containing protein</fullName>
    </recommendedName>
</protein>
<evidence type="ECO:0000259" key="2">
    <source>
        <dbReference type="SMART" id="SM00731"/>
    </source>
</evidence>
<dbReference type="GO" id="GO:0005634">
    <property type="term" value="C:nucleus"/>
    <property type="evidence" value="ECO:0007669"/>
    <property type="project" value="TreeGrafter"/>
</dbReference>